<dbReference type="GO" id="GO:0022625">
    <property type="term" value="C:cytosolic large ribosomal subunit"/>
    <property type="evidence" value="ECO:0007669"/>
    <property type="project" value="TreeGrafter"/>
</dbReference>
<keyword evidence="2" id="KW-0699">rRNA-binding</keyword>
<evidence type="ECO:0000256" key="5">
    <source>
        <dbReference type="ARBA" id="ARBA00023274"/>
    </source>
</evidence>
<name>A0A6J7S2J5_9ZZZZ</name>
<dbReference type="FunFam" id="3.30.420.100:FF:000001">
    <property type="entry name" value="50S ribosomal protein L18"/>
    <property type="match status" value="1"/>
</dbReference>
<organism evidence="7">
    <name type="scientific">freshwater metagenome</name>
    <dbReference type="NCBI Taxonomy" id="449393"/>
    <lineage>
        <taxon>unclassified sequences</taxon>
        <taxon>metagenomes</taxon>
        <taxon>ecological metagenomes</taxon>
    </lineage>
</organism>
<reference evidence="7" key="1">
    <citation type="submission" date="2020-05" db="EMBL/GenBank/DDBJ databases">
        <authorList>
            <person name="Chiriac C."/>
            <person name="Salcher M."/>
            <person name="Ghai R."/>
            <person name="Kavagutti S V."/>
        </authorList>
    </citation>
    <scope>NUCLEOTIDE SEQUENCE</scope>
</reference>
<comment type="similarity">
    <text evidence="1">Belongs to the universal ribosomal protein uL18 family.</text>
</comment>
<proteinExistence type="inferred from homology"/>
<dbReference type="SUPFAM" id="SSF53137">
    <property type="entry name" value="Translational machinery components"/>
    <property type="match status" value="1"/>
</dbReference>
<keyword evidence="5" id="KW-0687">Ribonucleoprotein</keyword>
<dbReference type="GO" id="GO:0008097">
    <property type="term" value="F:5S rRNA binding"/>
    <property type="evidence" value="ECO:0007669"/>
    <property type="project" value="TreeGrafter"/>
</dbReference>
<dbReference type="InterPro" id="IPR057268">
    <property type="entry name" value="Ribosomal_L18"/>
</dbReference>
<gene>
    <name evidence="6" type="ORF">UFOPK3522_01152</name>
    <name evidence="7" type="ORF">UFOPK4175_00793</name>
</gene>
<sequence length="117" mass="12859">MSPVTRAKGRLRRQRRVRAKVIGTPDRPRVSVFRSNRGISAQLIDDSKGHTLAAVSWSEPEMRSIAPMEQAEKLGKLLAERAKAAGASTVVFDRGGYRYHGRVKAFAEGLREGGLTV</sequence>
<dbReference type="GO" id="GO:0006412">
    <property type="term" value="P:translation"/>
    <property type="evidence" value="ECO:0007669"/>
    <property type="project" value="InterPro"/>
</dbReference>
<evidence type="ECO:0000313" key="6">
    <source>
        <dbReference type="EMBL" id="CAB4345696.1"/>
    </source>
</evidence>
<evidence type="ECO:0000256" key="1">
    <source>
        <dbReference type="ARBA" id="ARBA00007116"/>
    </source>
</evidence>
<protein>
    <submittedName>
        <fullName evidence="7">Unannotated protein</fullName>
    </submittedName>
</protein>
<dbReference type="NCBIfam" id="TIGR00060">
    <property type="entry name" value="L18_bact"/>
    <property type="match status" value="1"/>
</dbReference>
<keyword evidence="3" id="KW-0694">RNA-binding</keyword>
<dbReference type="InterPro" id="IPR005484">
    <property type="entry name" value="Ribosomal_uL18_bac/plant/anim"/>
</dbReference>
<dbReference type="Gene3D" id="3.30.420.100">
    <property type="match status" value="1"/>
</dbReference>
<dbReference type="HAMAP" id="MF_01337_B">
    <property type="entry name" value="Ribosomal_uL18_B"/>
    <property type="match status" value="1"/>
</dbReference>
<evidence type="ECO:0000256" key="3">
    <source>
        <dbReference type="ARBA" id="ARBA00022884"/>
    </source>
</evidence>
<dbReference type="EMBL" id="CAESAO010000107">
    <property type="protein sequence ID" value="CAB4345696.1"/>
    <property type="molecule type" value="Genomic_DNA"/>
</dbReference>
<dbReference type="GO" id="GO:0003735">
    <property type="term" value="F:structural constituent of ribosome"/>
    <property type="evidence" value="ECO:0007669"/>
    <property type="project" value="InterPro"/>
</dbReference>
<dbReference type="Pfam" id="PF00861">
    <property type="entry name" value="Ribosomal_L18p"/>
    <property type="match status" value="1"/>
</dbReference>
<dbReference type="CDD" id="cd00432">
    <property type="entry name" value="Ribosomal_L18_L5e"/>
    <property type="match status" value="1"/>
</dbReference>
<accession>A0A6J7S2J5</accession>
<dbReference type="AlphaFoldDB" id="A0A6J7S2J5"/>
<evidence type="ECO:0000313" key="7">
    <source>
        <dbReference type="EMBL" id="CAB5035363.1"/>
    </source>
</evidence>
<dbReference type="PANTHER" id="PTHR12899:SF3">
    <property type="entry name" value="LARGE RIBOSOMAL SUBUNIT PROTEIN UL18M"/>
    <property type="match status" value="1"/>
</dbReference>
<evidence type="ECO:0000256" key="2">
    <source>
        <dbReference type="ARBA" id="ARBA00022730"/>
    </source>
</evidence>
<evidence type="ECO:0000256" key="4">
    <source>
        <dbReference type="ARBA" id="ARBA00022980"/>
    </source>
</evidence>
<keyword evidence="4" id="KW-0689">Ribosomal protein</keyword>
<dbReference type="InterPro" id="IPR004389">
    <property type="entry name" value="Ribosomal_uL18_bac-type"/>
</dbReference>
<dbReference type="PANTHER" id="PTHR12899">
    <property type="entry name" value="39S RIBOSOMAL PROTEIN L18, MITOCHONDRIAL"/>
    <property type="match status" value="1"/>
</dbReference>
<dbReference type="EMBL" id="CAFBPX010000131">
    <property type="protein sequence ID" value="CAB5035363.1"/>
    <property type="molecule type" value="Genomic_DNA"/>
</dbReference>